<feature type="compositionally biased region" description="Basic and acidic residues" evidence="1">
    <location>
        <begin position="744"/>
        <end position="757"/>
    </location>
</feature>
<proteinExistence type="predicted"/>
<accession>A0AAD9NSN9</accession>
<comment type="caution">
    <text evidence="2">The sequence shown here is derived from an EMBL/GenBank/DDBJ whole genome shotgun (WGS) entry which is preliminary data.</text>
</comment>
<feature type="compositionally biased region" description="Low complexity" evidence="1">
    <location>
        <begin position="325"/>
        <end position="338"/>
    </location>
</feature>
<feature type="region of interest" description="Disordered" evidence="1">
    <location>
        <begin position="474"/>
        <end position="558"/>
    </location>
</feature>
<dbReference type="GO" id="GO:0004672">
    <property type="term" value="F:protein kinase activity"/>
    <property type="evidence" value="ECO:0007669"/>
    <property type="project" value="TreeGrafter"/>
</dbReference>
<evidence type="ECO:0008006" key="4">
    <source>
        <dbReference type="Google" id="ProtNLM"/>
    </source>
</evidence>
<name>A0AAD9NSN9_RIDPI</name>
<sequence length="1439" mass="157503">MSTDVVVCDTFQQHAWKKDLCANCLKARSQHVGVPVPAKRTSINTTLSQDAPGETEEGKSTSSSGKTRRLSGRDTRGHSPGRSAAVESVDKCDSTAEGGKPVDVKPKPMIASKPSNLNKQTSDEKLKMKGLTLRGGEEADVSPRGDGEDTANDTGVIVEATVTKQATSSGVVLRHSTAKGSSVRSDVTARSRKTKSSRPMSPPPSAPGSVEPTYGENTAGDTRLDDGKNKCAADKGSDSSDSGKSHFYHEYDVSGRGTLPSSGVKRRKGVDTQQAQPYKVVDLTGPAATSVQPYTIVDVTSTPPCQPLDHPPKQPSSPAPDQENSGGSSCSHGSSISGGSLGSRKSRTSSESSDKVASLRKTETKRDNAQGATGMGSAMRDRVGVMSPKMSMRSSESEQLKDEGRSPKTARKVPIAIQRQLVQQQHTYEEISRDGNSCQDQDDMGGFTRQTSSRASAMKSASFEAKVAALSNLNLSSYSKDGDKKLAENESEWKIPTKTPPVSRRLNCSLAASQDVKCANKSPPASAKNKKGPTSFFKKLLGIGGRSNSNEPAGDPCRKIEEFDARSYSLDVDLKGSDFDVSEEKRDSLGRKTTQGGRTSQRKDSFPRLPDDLKEAIEKAGYTPRTEPQPASKVPSPRPRTDIAPSQRQPVPRQSTPAQRVEQNDVLEQMVEPEPEEEVYGTHLAAESEQPSTSAVSPSVETTAKDIPCDNPVLETASVRIETTLETTEDMADGDSETFSDDGSASRRDSMEEEGRMTSEGSVKMRSKSESQAKAARAARRMLSAPPPPPPGSSTLSIASCDLSMPVSPPVSPPSPRGLSISGPIVISGTVGVASTLPRLGRAQDGRRRISSDDQQCSRRLNSAQKHARNKTVSEGIRLEDINIMCGQSDNDQITRSLDTRVSKFFNRALPLPPTDEKIPEEGAADENIYEFVSSQKEPNRKAVVERDNYEDIEDDEGIYSSPWDLNNSIQMMGLSSKQRDEITRDFAVANSENAPEDEYKLPRAISTDYLEPVSQADMLDRLVEKPDTFHSAKSNSNGVVTAARRSDWYPHPAVTCTQQKNRKLHYSIAEPYVTMFADSGRILDKDRLALNSREGFNKMCLSNLETLQLICEGMYIEFVNVKTQFWQDAQWAHFELLREKPTYVAGPVAFYRARSSRVTGSKCLLMINCKSVNRDLLQCRHANVISPIAMFTDKIASDYFPDQSDSSDTYQLFGDVDTNIAVLNYHSIDSIDHYCQEMVLLYGSDSEKYDRSMCYILAQILNAVLYVHDRIHSVSSLRSYNVAVVTCVVSSEKRIILNPMQQNDSCGLPELCDDIVILLTRNLLRGRSSNIPSTRYSRGFTQVVHVLKSGADLDAVICARNMLEFMLWGPVEEDIEILLLAEQREHTFHVWLELVRCRCVNTLALERNAPSVEAADRLKFLCSVNGQSLYQTAKMLGL</sequence>
<feature type="compositionally biased region" description="Basic and acidic residues" evidence="1">
    <location>
        <begin position="601"/>
        <end position="618"/>
    </location>
</feature>
<feature type="compositionally biased region" description="Basic and acidic residues" evidence="1">
    <location>
        <begin position="395"/>
        <end position="406"/>
    </location>
</feature>
<feature type="region of interest" description="Disordered" evidence="1">
    <location>
        <begin position="572"/>
        <end position="800"/>
    </location>
</feature>
<evidence type="ECO:0000313" key="3">
    <source>
        <dbReference type="Proteomes" id="UP001209878"/>
    </source>
</evidence>
<feature type="region of interest" description="Disordered" evidence="1">
    <location>
        <begin position="36"/>
        <end position="461"/>
    </location>
</feature>
<feature type="compositionally biased region" description="Basic and acidic residues" evidence="1">
    <location>
        <begin position="480"/>
        <end position="495"/>
    </location>
</feature>
<dbReference type="InterPro" id="IPR051511">
    <property type="entry name" value="MitoQC_Scaffold_Kinases"/>
</dbReference>
<keyword evidence="3" id="KW-1185">Reference proteome</keyword>
<dbReference type="EMBL" id="JAODUO010000500">
    <property type="protein sequence ID" value="KAK2179288.1"/>
    <property type="molecule type" value="Genomic_DNA"/>
</dbReference>
<feature type="compositionally biased region" description="Basic and acidic residues" evidence="1">
    <location>
        <begin position="572"/>
        <end position="590"/>
    </location>
</feature>
<dbReference type="PANTHER" id="PTHR22972">
    <property type="entry name" value="SERINE/THREONINE PROTEIN KINASE"/>
    <property type="match status" value="1"/>
</dbReference>
<dbReference type="PANTHER" id="PTHR22972:SF8">
    <property type="entry name" value="PROTEIN KINASE DOMAIN-CONTAINING PROTEIN"/>
    <property type="match status" value="1"/>
</dbReference>
<reference evidence="2" key="1">
    <citation type="journal article" date="2023" name="Mol. Biol. Evol.">
        <title>Third-Generation Sequencing Reveals the Adaptive Role of the Epigenome in Three Deep-Sea Polychaetes.</title>
        <authorList>
            <person name="Perez M."/>
            <person name="Aroh O."/>
            <person name="Sun Y."/>
            <person name="Lan Y."/>
            <person name="Juniper S.K."/>
            <person name="Young C.R."/>
            <person name="Angers B."/>
            <person name="Qian P.Y."/>
        </authorList>
    </citation>
    <scope>NUCLEOTIDE SEQUENCE</scope>
    <source>
        <strain evidence="2">R07B-5</strain>
    </source>
</reference>
<organism evidence="2 3">
    <name type="scientific">Ridgeia piscesae</name>
    <name type="common">Tubeworm</name>
    <dbReference type="NCBI Taxonomy" id="27915"/>
    <lineage>
        <taxon>Eukaryota</taxon>
        <taxon>Metazoa</taxon>
        <taxon>Spiralia</taxon>
        <taxon>Lophotrochozoa</taxon>
        <taxon>Annelida</taxon>
        <taxon>Polychaeta</taxon>
        <taxon>Sedentaria</taxon>
        <taxon>Canalipalpata</taxon>
        <taxon>Sabellida</taxon>
        <taxon>Siboglinidae</taxon>
        <taxon>Ridgeia</taxon>
    </lineage>
</organism>
<feature type="compositionally biased region" description="Polar residues" evidence="1">
    <location>
        <begin position="689"/>
        <end position="702"/>
    </location>
</feature>
<feature type="compositionally biased region" description="Polar residues" evidence="1">
    <location>
        <begin position="644"/>
        <end position="658"/>
    </location>
</feature>
<feature type="compositionally biased region" description="Polar residues" evidence="1">
    <location>
        <begin position="287"/>
        <end position="303"/>
    </location>
</feature>
<feature type="compositionally biased region" description="Low complexity" evidence="1">
    <location>
        <begin position="770"/>
        <end position="784"/>
    </location>
</feature>
<feature type="compositionally biased region" description="Basic and acidic residues" evidence="1">
    <location>
        <begin position="88"/>
        <end position="106"/>
    </location>
</feature>
<feature type="compositionally biased region" description="Basic and acidic residues" evidence="1">
    <location>
        <begin position="135"/>
        <end position="147"/>
    </location>
</feature>
<dbReference type="Proteomes" id="UP001209878">
    <property type="component" value="Unassembled WGS sequence"/>
</dbReference>
<protein>
    <recommendedName>
        <fullName evidence="4">Protein kinase domain-containing protein</fullName>
    </recommendedName>
</protein>
<feature type="compositionally biased region" description="Acidic residues" evidence="1">
    <location>
        <begin position="727"/>
        <end position="740"/>
    </location>
</feature>
<evidence type="ECO:0000313" key="2">
    <source>
        <dbReference type="EMBL" id="KAK2179288.1"/>
    </source>
</evidence>
<feature type="compositionally biased region" description="Basic and acidic residues" evidence="1">
    <location>
        <begin position="222"/>
        <end position="253"/>
    </location>
</feature>
<evidence type="ECO:0000256" key="1">
    <source>
        <dbReference type="SAM" id="MobiDB-lite"/>
    </source>
</evidence>
<gene>
    <name evidence="2" type="ORF">NP493_501g00021</name>
</gene>